<protein>
    <recommendedName>
        <fullName evidence="5">Secreted protein</fullName>
    </recommendedName>
</protein>
<keyword evidence="4" id="KW-1185">Reference proteome</keyword>
<accession>A0A550BWM6</accession>
<reference evidence="3 4" key="1">
    <citation type="journal article" date="2019" name="New Phytol.">
        <title>Comparative genomics reveals unique wood-decay strategies and fruiting body development in the Schizophyllaceae.</title>
        <authorList>
            <person name="Almasi E."/>
            <person name="Sahu N."/>
            <person name="Krizsan K."/>
            <person name="Balint B."/>
            <person name="Kovacs G.M."/>
            <person name="Kiss B."/>
            <person name="Cseklye J."/>
            <person name="Drula E."/>
            <person name="Henrissat B."/>
            <person name="Nagy I."/>
            <person name="Chovatia M."/>
            <person name="Adam C."/>
            <person name="LaButti K."/>
            <person name="Lipzen A."/>
            <person name="Riley R."/>
            <person name="Grigoriev I.V."/>
            <person name="Nagy L.G."/>
        </authorList>
    </citation>
    <scope>NUCLEOTIDE SEQUENCE [LARGE SCALE GENOMIC DNA]</scope>
    <source>
        <strain evidence="3 4">NL-1724</strain>
    </source>
</reference>
<dbReference type="Proteomes" id="UP000320762">
    <property type="component" value="Unassembled WGS sequence"/>
</dbReference>
<proteinExistence type="predicted"/>
<sequence length="88" mass="9715">MLFFLKSFPSFLTSACHLLSLCRCIPDPNGNGDSYTVPSARTARTDPIFSGHPDGRGVNAPRGDEHGDRVRLRLRGLPSRIRGSRYEA</sequence>
<name>A0A550BWM6_9AGAR</name>
<evidence type="ECO:0000313" key="3">
    <source>
        <dbReference type="EMBL" id="TRM56949.1"/>
    </source>
</evidence>
<comment type="caution">
    <text evidence="3">The sequence shown here is derived from an EMBL/GenBank/DDBJ whole genome shotgun (WGS) entry which is preliminary data.</text>
</comment>
<gene>
    <name evidence="3" type="ORF">BD626DRAFT_228288</name>
</gene>
<dbReference type="AlphaFoldDB" id="A0A550BWM6"/>
<feature type="chain" id="PRO_5021920709" description="Secreted protein" evidence="2">
    <location>
        <begin position="25"/>
        <end position="88"/>
    </location>
</feature>
<evidence type="ECO:0000313" key="4">
    <source>
        <dbReference type="Proteomes" id="UP000320762"/>
    </source>
</evidence>
<keyword evidence="2" id="KW-0732">Signal</keyword>
<organism evidence="3 4">
    <name type="scientific">Schizophyllum amplum</name>
    <dbReference type="NCBI Taxonomy" id="97359"/>
    <lineage>
        <taxon>Eukaryota</taxon>
        <taxon>Fungi</taxon>
        <taxon>Dikarya</taxon>
        <taxon>Basidiomycota</taxon>
        <taxon>Agaricomycotina</taxon>
        <taxon>Agaricomycetes</taxon>
        <taxon>Agaricomycetidae</taxon>
        <taxon>Agaricales</taxon>
        <taxon>Schizophyllaceae</taxon>
        <taxon>Schizophyllum</taxon>
    </lineage>
</organism>
<feature type="signal peptide" evidence="2">
    <location>
        <begin position="1"/>
        <end position="24"/>
    </location>
</feature>
<evidence type="ECO:0008006" key="5">
    <source>
        <dbReference type="Google" id="ProtNLM"/>
    </source>
</evidence>
<dbReference type="EMBL" id="VDMD01000055">
    <property type="protein sequence ID" value="TRM56949.1"/>
    <property type="molecule type" value="Genomic_DNA"/>
</dbReference>
<feature type="region of interest" description="Disordered" evidence="1">
    <location>
        <begin position="35"/>
        <end position="66"/>
    </location>
</feature>
<evidence type="ECO:0000256" key="1">
    <source>
        <dbReference type="SAM" id="MobiDB-lite"/>
    </source>
</evidence>
<evidence type="ECO:0000256" key="2">
    <source>
        <dbReference type="SAM" id="SignalP"/>
    </source>
</evidence>